<dbReference type="Gene3D" id="3.90.79.10">
    <property type="entry name" value="Nucleoside Triphosphate Pyrophosphohydrolase"/>
    <property type="match status" value="1"/>
</dbReference>
<evidence type="ECO:0000313" key="1">
    <source>
        <dbReference type="EMBL" id="MBM7587764.1"/>
    </source>
</evidence>
<keyword evidence="2" id="KW-1185">Reference proteome</keyword>
<comment type="caution">
    <text evidence="1">The sequence shown here is derived from an EMBL/GenBank/DDBJ whole genome shotgun (WGS) entry which is preliminary data.</text>
</comment>
<dbReference type="EMBL" id="JAFBDZ010000005">
    <property type="protein sequence ID" value="MBM7587764.1"/>
    <property type="molecule type" value="Genomic_DNA"/>
</dbReference>
<dbReference type="RefSeq" id="WP_205174924.1">
    <property type="nucleotide sequence ID" value="NZ_JAFBDZ010000005.1"/>
</dbReference>
<name>A0ABS2NJ14_9BACI</name>
<evidence type="ECO:0000313" key="2">
    <source>
        <dbReference type="Proteomes" id="UP001646157"/>
    </source>
</evidence>
<dbReference type="SUPFAM" id="SSF55729">
    <property type="entry name" value="Acyl-CoA N-acyltransferases (Nat)"/>
    <property type="match status" value="1"/>
</dbReference>
<dbReference type="InterPro" id="IPR016181">
    <property type="entry name" value="Acyl_CoA_acyltransferase"/>
</dbReference>
<reference evidence="1 2" key="1">
    <citation type="submission" date="2021-01" db="EMBL/GenBank/DDBJ databases">
        <title>Genomic Encyclopedia of Type Strains, Phase IV (KMG-IV): sequencing the most valuable type-strain genomes for metagenomic binning, comparative biology and taxonomic classification.</title>
        <authorList>
            <person name="Goeker M."/>
        </authorList>
    </citation>
    <scope>NUCLEOTIDE SEQUENCE [LARGE SCALE GENOMIC DNA]</scope>
    <source>
        <strain evidence="1 2">DSM 24834</strain>
    </source>
</reference>
<proteinExistence type="predicted"/>
<gene>
    <name evidence="1" type="ORF">JOC86_004338</name>
</gene>
<dbReference type="Proteomes" id="UP001646157">
    <property type="component" value="Unassembled WGS sequence"/>
</dbReference>
<dbReference type="InterPro" id="IPR015797">
    <property type="entry name" value="NUDIX_hydrolase-like_dom_sf"/>
</dbReference>
<evidence type="ECO:0008006" key="3">
    <source>
        <dbReference type="Google" id="ProtNLM"/>
    </source>
</evidence>
<accession>A0ABS2NJ14</accession>
<sequence>MDLEILTKTAGAFVIYQGSFVFQIDPTKQKDTLAIVELGGRRIKGEAPIETAEREVREEAAMNLYPLSAPVCYYKKSNSESLQQMYFDELIAPIVILEKEDHSLSVTYLVESEDPPVPSGDTSGIIILTPEEIHTLCEGSWTLEEFKYNGGRVIEGREINKNLPLKPFPQIHILSKLLKEYEGWFQRFQVNTYVTNISDGVDKTFRSNIYQKVKSIVGENFVTFEDTKYLTENEMKQFIDYILEDSMFSNKKFINVLVHRKFSRHIDQLLIGEGFYLHDEFIMVYKDLKNHFAETSPFTFKSLELISEGEFKSVWKGTMEQSLNAPSSLTMDEQMENVKIELGEGYRKSCVIAYEEGRPIGVVMPHIEPGTEKEGRLFYFGLLKAERGKGKSIPLHKQALSLLKDDFKADDYIGGTSIHNLPMQKIFNHNDCKVVETNKVYKMKR</sequence>
<dbReference type="SUPFAM" id="SSF55811">
    <property type="entry name" value="Nudix"/>
    <property type="match status" value="1"/>
</dbReference>
<dbReference type="CDD" id="cd04301">
    <property type="entry name" value="NAT_SF"/>
    <property type="match status" value="1"/>
</dbReference>
<protein>
    <recommendedName>
        <fullName evidence="3">GNAT family N-acetyltransferase</fullName>
    </recommendedName>
</protein>
<organism evidence="1 2">
    <name type="scientific">Rossellomorea pakistanensis</name>
    <dbReference type="NCBI Taxonomy" id="992288"/>
    <lineage>
        <taxon>Bacteria</taxon>
        <taxon>Bacillati</taxon>
        <taxon>Bacillota</taxon>
        <taxon>Bacilli</taxon>
        <taxon>Bacillales</taxon>
        <taxon>Bacillaceae</taxon>
        <taxon>Rossellomorea</taxon>
    </lineage>
</organism>